<feature type="signal peptide" evidence="1">
    <location>
        <begin position="1"/>
        <end position="21"/>
    </location>
</feature>
<organism evidence="2 3">
    <name type="scientific">Stenotrophomonas bentonitica</name>
    <dbReference type="NCBI Taxonomy" id="1450134"/>
    <lineage>
        <taxon>Bacteria</taxon>
        <taxon>Pseudomonadati</taxon>
        <taxon>Pseudomonadota</taxon>
        <taxon>Gammaproteobacteria</taxon>
        <taxon>Lysobacterales</taxon>
        <taxon>Lysobacteraceae</taxon>
        <taxon>Stenotrophomonas</taxon>
    </lineage>
</organism>
<gene>
    <name evidence="2" type="ORF">AAE039_07745</name>
</gene>
<keyword evidence="3" id="KW-1185">Reference proteome</keyword>
<evidence type="ECO:0000313" key="2">
    <source>
        <dbReference type="EMBL" id="MEL3953452.1"/>
    </source>
</evidence>
<comment type="caution">
    <text evidence="2">The sequence shown here is derived from an EMBL/GenBank/DDBJ whole genome shotgun (WGS) entry which is preliminary data.</text>
</comment>
<proteinExistence type="predicted"/>
<reference evidence="2 3" key="1">
    <citation type="submission" date="2024-04" db="EMBL/GenBank/DDBJ databases">
        <title>Bacterial endophytes with biocontrol capabilities against important plant pathogens.</title>
        <authorList>
            <person name="Alayande K.A."/>
        </authorList>
    </citation>
    <scope>NUCLEOTIDE SEQUENCE [LARGE SCALE GENOMIC DNA]</scope>
    <source>
        <strain evidence="2 3">KV22</strain>
    </source>
</reference>
<sequence>MKRWRWMAGWVIGMALGAANAAPAPVARVEDTAAQIIQHAGDARLIVLGEYHGTAETPRLVADLVERYSRDNAAVRLGLEMPMSENVALARYLRSDGDLDAREALRTTPFWFVKDDQHDGRRSRDMLDLIESIRSLRAQGRDVGVAGYDVETGSSTDNDMRDAAMATHLHQQFNALPPGARMLVLTGNVHAMRSPPADAPPEMQQRTMASHLLDLPLYSVRLEALRGHFWACVQPCRALPLIERAPRDPELSTDQDRQYDLVVFLPGLSVGTLTAP</sequence>
<feature type="chain" id="PRO_5045334288" evidence="1">
    <location>
        <begin position="22"/>
        <end position="276"/>
    </location>
</feature>
<accession>A0ABU9JKT3</accession>
<evidence type="ECO:0000256" key="1">
    <source>
        <dbReference type="SAM" id="SignalP"/>
    </source>
</evidence>
<name>A0ABU9JKT3_9GAMM</name>
<dbReference type="EMBL" id="JBBYHY010000004">
    <property type="protein sequence ID" value="MEL3953452.1"/>
    <property type="molecule type" value="Genomic_DNA"/>
</dbReference>
<dbReference type="RefSeq" id="WP_341986805.1">
    <property type="nucleotide sequence ID" value="NZ_JBBYHY010000004.1"/>
</dbReference>
<evidence type="ECO:0000313" key="3">
    <source>
        <dbReference type="Proteomes" id="UP001455088"/>
    </source>
</evidence>
<dbReference type="SUPFAM" id="SSF159501">
    <property type="entry name" value="EreA/ChaN-like"/>
    <property type="match status" value="1"/>
</dbReference>
<dbReference type="Proteomes" id="UP001455088">
    <property type="component" value="Unassembled WGS sequence"/>
</dbReference>
<protein>
    <submittedName>
        <fullName evidence="2">Calcium-binding protein</fullName>
    </submittedName>
</protein>
<keyword evidence="1" id="KW-0732">Signal</keyword>
<dbReference type="Gene3D" id="3.40.50.11550">
    <property type="match status" value="1"/>
</dbReference>